<keyword evidence="4" id="KW-1185">Reference proteome</keyword>
<dbReference type="Proteomes" id="UP000027222">
    <property type="component" value="Unassembled WGS sequence"/>
</dbReference>
<dbReference type="HOGENOM" id="CLU_1454516_0_0_1"/>
<evidence type="ECO:0000256" key="2">
    <source>
        <dbReference type="SAM" id="SignalP"/>
    </source>
</evidence>
<sequence>MKLLFLFLGLVIKLVRGRSAHTYTGSLLFLPPRNSAQVQVRNDHREHKHKYRAILNGTHATTSSSHFKLALLSFEPGRYHLAYTHPGPNRKSTTSPERGHDSLPSSKPSAFEDLLFDASTDDLVTNTIRVVELHPTESTLLQYSLLNEPYVILFNADGLRSFDDIPQPREICSVSDPTPLSANFYL</sequence>
<keyword evidence="2" id="KW-0732">Signal</keyword>
<gene>
    <name evidence="3" type="ORF">GALMADRAFT_143396</name>
</gene>
<evidence type="ECO:0000313" key="3">
    <source>
        <dbReference type="EMBL" id="KDR72054.1"/>
    </source>
</evidence>
<feature type="chain" id="PRO_5001646315" evidence="2">
    <location>
        <begin position="18"/>
        <end position="186"/>
    </location>
</feature>
<dbReference type="EMBL" id="KL142390">
    <property type="protein sequence ID" value="KDR72054.1"/>
    <property type="molecule type" value="Genomic_DNA"/>
</dbReference>
<evidence type="ECO:0000313" key="4">
    <source>
        <dbReference type="Proteomes" id="UP000027222"/>
    </source>
</evidence>
<reference evidence="4" key="1">
    <citation type="journal article" date="2014" name="Proc. Natl. Acad. Sci. U.S.A.">
        <title>Extensive sampling of basidiomycete genomes demonstrates inadequacy of the white-rot/brown-rot paradigm for wood decay fungi.</title>
        <authorList>
            <person name="Riley R."/>
            <person name="Salamov A.A."/>
            <person name="Brown D.W."/>
            <person name="Nagy L.G."/>
            <person name="Floudas D."/>
            <person name="Held B.W."/>
            <person name="Levasseur A."/>
            <person name="Lombard V."/>
            <person name="Morin E."/>
            <person name="Otillar R."/>
            <person name="Lindquist E.A."/>
            <person name="Sun H."/>
            <person name="LaButti K.M."/>
            <person name="Schmutz J."/>
            <person name="Jabbour D."/>
            <person name="Luo H."/>
            <person name="Baker S.E."/>
            <person name="Pisabarro A.G."/>
            <person name="Walton J.D."/>
            <person name="Blanchette R.A."/>
            <person name="Henrissat B."/>
            <person name="Martin F."/>
            <person name="Cullen D."/>
            <person name="Hibbett D.S."/>
            <person name="Grigoriev I.V."/>
        </authorList>
    </citation>
    <scope>NUCLEOTIDE SEQUENCE [LARGE SCALE GENOMIC DNA]</scope>
    <source>
        <strain evidence="4">CBS 339.88</strain>
    </source>
</reference>
<organism evidence="3 4">
    <name type="scientific">Galerina marginata (strain CBS 339.88)</name>
    <dbReference type="NCBI Taxonomy" id="685588"/>
    <lineage>
        <taxon>Eukaryota</taxon>
        <taxon>Fungi</taxon>
        <taxon>Dikarya</taxon>
        <taxon>Basidiomycota</taxon>
        <taxon>Agaricomycotina</taxon>
        <taxon>Agaricomycetes</taxon>
        <taxon>Agaricomycetidae</taxon>
        <taxon>Agaricales</taxon>
        <taxon>Agaricineae</taxon>
        <taxon>Strophariaceae</taxon>
        <taxon>Galerina</taxon>
    </lineage>
</organism>
<dbReference type="AlphaFoldDB" id="A0A067SWK1"/>
<feature type="signal peptide" evidence="2">
    <location>
        <begin position="1"/>
        <end position="17"/>
    </location>
</feature>
<evidence type="ECO:0000256" key="1">
    <source>
        <dbReference type="SAM" id="MobiDB-lite"/>
    </source>
</evidence>
<proteinExistence type="predicted"/>
<protein>
    <submittedName>
        <fullName evidence="3">Uncharacterized protein</fullName>
    </submittedName>
</protein>
<accession>A0A067SWK1</accession>
<name>A0A067SWK1_GALM3</name>
<feature type="region of interest" description="Disordered" evidence="1">
    <location>
        <begin position="84"/>
        <end position="106"/>
    </location>
</feature>